<dbReference type="RefSeq" id="WP_156742822.1">
    <property type="nucleotide sequence ID" value="NZ_CACRYJ010000059.1"/>
</dbReference>
<protein>
    <recommendedName>
        <fullName evidence="1">Bacterial bifunctional deaminase-reductase C-terminal domain-containing protein</fullName>
    </recommendedName>
</protein>
<dbReference type="SUPFAM" id="SSF53597">
    <property type="entry name" value="Dihydrofolate reductase-like"/>
    <property type="match status" value="1"/>
</dbReference>
<evidence type="ECO:0000313" key="3">
    <source>
        <dbReference type="Proteomes" id="UP000419743"/>
    </source>
</evidence>
<keyword evidence="3" id="KW-1185">Reference proteome</keyword>
<reference evidence="2 3" key="1">
    <citation type="submission" date="2019-11" db="EMBL/GenBank/DDBJ databases">
        <authorList>
            <person name="Criscuolo A."/>
        </authorList>
    </citation>
    <scope>NUCLEOTIDE SEQUENCE [LARGE SCALE GENOMIC DNA]</scope>
    <source>
        <strain evidence="2">CIP111667</strain>
    </source>
</reference>
<dbReference type="Gene3D" id="3.40.430.10">
    <property type="entry name" value="Dihydrofolate Reductase, subunit A"/>
    <property type="match status" value="1"/>
</dbReference>
<dbReference type="Proteomes" id="UP000419743">
    <property type="component" value="Unassembled WGS sequence"/>
</dbReference>
<feature type="domain" description="Bacterial bifunctional deaminase-reductase C-terminal" evidence="1">
    <location>
        <begin position="5"/>
        <end position="184"/>
    </location>
</feature>
<proteinExistence type="predicted"/>
<dbReference type="InterPro" id="IPR002734">
    <property type="entry name" value="RibDG_C"/>
</dbReference>
<evidence type="ECO:0000313" key="2">
    <source>
        <dbReference type="EMBL" id="VZO39522.1"/>
    </source>
</evidence>
<accession>A0A7M4DPX8</accession>
<comment type="caution">
    <text evidence="2">The sequence shown here is derived from an EMBL/GenBank/DDBJ whole genome shotgun (WGS) entry which is preliminary data.</text>
</comment>
<dbReference type="EMBL" id="CACRYJ010000059">
    <property type="protein sequence ID" value="VZO39522.1"/>
    <property type="molecule type" value="Genomic_DNA"/>
</dbReference>
<sequence>MSRTILDMSISLDGFIAGPHETVDHGLGDGGQRLHDWGMPRDATGAYLEGGLGDVDAEMMAAYESVGASVCGRGTVDPAGGWGGEAYGGPPVFIYARRPPAPGELRWPKFTYIQTIEEAIGAAKEAAGDADVVVQGAGTGQAALTAGLLDEIQLHVVPLLLRDGRRLFDLPGGAPIDLDLVQVRQGVALHLRYAVGRSH</sequence>
<dbReference type="AlphaFoldDB" id="A0A7M4DPX8"/>
<organism evidence="2 3">
    <name type="scientific">Occultella aeris</name>
    <dbReference type="NCBI Taxonomy" id="2761496"/>
    <lineage>
        <taxon>Bacteria</taxon>
        <taxon>Bacillati</taxon>
        <taxon>Actinomycetota</taxon>
        <taxon>Actinomycetes</taxon>
        <taxon>Micrococcales</taxon>
        <taxon>Ruaniaceae</taxon>
        <taxon>Occultella</taxon>
    </lineage>
</organism>
<name>A0A7M4DPX8_9MICO</name>
<dbReference type="InterPro" id="IPR024072">
    <property type="entry name" value="DHFR-like_dom_sf"/>
</dbReference>
<gene>
    <name evidence="2" type="ORF">HALOF300_04214</name>
</gene>
<dbReference type="GO" id="GO:0008703">
    <property type="term" value="F:5-amino-6-(5-phosphoribosylamino)uracil reductase activity"/>
    <property type="evidence" value="ECO:0007669"/>
    <property type="project" value="InterPro"/>
</dbReference>
<evidence type="ECO:0000259" key="1">
    <source>
        <dbReference type="Pfam" id="PF01872"/>
    </source>
</evidence>
<dbReference type="Pfam" id="PF01872">
    <property type="entry name" value="RibD_C"/>
    <property type="match status" value="1"/>
</dbReference>
<dbReference type="GO" id="GO:0009231">
    <property type="term" value="P:riboflavin biosynthetic process"/>
    <property type="evidence" value="ECO:0007669"/>
    <property type="project" value="InterPro"/>
</dbReference>